<proteinExistence type="predicted"/>
<keyword evidence="3" id="KW-1185">Reference proteome</keyword>
<gene>
    <name evidence="2" type="ORF">RIF25_12405</name>
</gene>
<dbReference type="InterPro" id="IPR014710">
    <property type="entry name" value="RmlC-like_jellyroll"/>
</dbReference>
<dbReference type="InterPro" id="IPR011051">
    <property type="entry name" value="RmlC_Cupin_sf"/>
</dbReference>
<sequence length="214" mass="24341">MSLIKDYKGPMGKISAYYSALWPGHRPHGIHQHPEEEMIVLLKGELEIISPDHRIRIGPGSCFFHPPGDLHTIESVGNEPASFLIFKWTKELKSRLQKDFTAQFRLFDPIELPAWDSQKPHQQKQIWKNQPLANGGSLTLYQAYHHPYTGFPIHFHDYDVMAILLTGQMDILGFVATAPSIIYYSAGILHGLAPTSSEAINYLEFQFHQPPIAR</sequence>
<dbReference type="AlphaFoldDB" id="A0AAE4FU37"/>
<dbReference type="Pfam" id="PF07883">
    <property type="entry name" value="Cupin_2"/>
    <property type="match status" value="1"/>
</dbReference>
<dbReference type="InterPro" id="IPR013096">
    <property type="entry name" value="Cupin_2"/>
</dbReference>
<organism evidence="2 3">
    <name type="scientific">Pseudocalidococcus azoricus BACA0444</name>
    <dbReference type="NCBI Taxonomy" id="2918990"/>
    <lineage>
        <taxon>Bacteria</taxon>
        <taxon>Bacillati</taxon>
        <taxon>Cyanobacteriota</taxon>
        <taxon>Cyanophyceae</taxon>
        <taxon>Acaryochloridales</taxon>
        <taxon>Thermosynechococcaceae</taxon>
        <taxon>Pseudocalidococcus</taxon>
        <taxon>Pseudocalidococcus azoricus</taxon>
    </lineage>
</organism>
<feature type="domain" description="Cupin type-2" evidence="1">
    <location>
        <begin position="20"/>
        <end position="85"/>
    </location>
</feature>
<evidence type="ECO:0000313" key="2">
    <source>
        <dbReference type="EMBL" id="MDS3861607.1"/>
    </source>
</evidence>
<dbReference type="EMBL" id="JAVMIP010000014">
    <property type="protein sequence ID" value="MDS3861607.1"/>
    <property type="molecule type" value="Genomic_DNA"/>
</dbReference>
<comment type="caution">
    <text evidence="2">The sequence shown here is derived from an EMBL/GenBank/DDBJ whole genome shotgun (WGS) entry which is preliminary data.</text>
</comment>
<evidence type="ECO:0000313" key="3">
    <source>
        <dbReference type="Proteomes" id="UP001268256"/>
    </source>
</evidence>
<reference evidence="3" key="1">
    <citation type="submission" date="2023-07" db="EMBL/GenBank/DDBJ databases">
        <authorList>
            <person name="Luz R."/>
            <person name="Cordeiro R."/>
            <person name="Fonseca A."/>
            <person name="Goncalves V."/>
        </authorList>
    </citation>
    <scope>NUCLEOTIDE SEQUENCE [LARGE SCALE GENOMIC DNA]</scope>
    <source>
        <strain evidence="3">BACA0444</strain>
    </source>
</reference>
<accession>A0AAE4FU37</accession>
<dbReference type="Proteomes" id="UP001268256">
    <property type="component" value="Unassembled WGS sequence"/>
</dbReference>
<dbReference type="RefSeq" id="WP_322878843.1">
    <property type="nucleotide sequence ID" value="NZ_JAVMIP010000014.1"/>
</dbReference>
<name>A0AAE4FU37_9CYAN</name>
<evidence type="ECO:0000259" key="1">
    <source>
        <dbReference type="Pfam" id="PF07883"/>
    </source>
</evidence>
<dbReference type="Gene3D" id="2.60.120.10">
    <property type="entry name" value="Jelly Rolls"/>
    <property type="match status" value="1"/>
</dbReference>
<protein>
    <submittedName>
        <fullName evidence="2">Cupin domain-containing protein</fullName>
    </submittedName>
</protein>
<dbReference type="SUPFAM" id="SSF51182">
    <property type="entry name" value="RmlC-like cupins"/>
    <property type="match status" value="2"/>
</dbReference>